<evidence type="ECO:0000313" key="9">
    <source>
        <dbReference type="Proteomes" id="UP000669239"/>
    </source>
</evidence>
<dbReference type="AlphaFoldDB" id="A0AAW5BX88"/>
<feature type="transmembrane region" description="Helical" evidence="6">
    <location>
        <begin position="308"/>
        <end position="328"/>
    </location>
</feature>
<sequence>MQRLERTKNSIRNLMFGIVNKCISIFLPFLIRVIIINVLGKEYLGLNNLFTSILQVLNLAELGIGSAMVYSMYKPIAEGDGELICALLALYKKLYRIIGLIVFAIGFALIPFLSYLIKGGVNDIDYNVLYLIFLVDTVLSYLLFAYKNSLLIAHQRTDVGSNIGTIIHLLLNFLQVIFLFIFKNYYAYIIVKPVFTIANNLFVNIATKRMYPQYKPCGIVSKEKQREILSRVKALVGHKVGTTVVASADSLVISSFLGLGILAIYSNYYYIIYFIVSLTSIFFNGMLAGIGNSLVVETNDKNYSLFENINFILSWLVSWCSTCLLCLLQPFMELWMGKDMLLSTSSLICMVIYYYSWQFRTTGLYFKDAAGMWQADFWKPYVSAFFNIVMNIVLVQIIGINGVFISTIVCMFGINFFWETIVLFRILFMRSPTKYICKELLNLLKTIVMCTVTYFMCLALPMQYGFSCIIFRILICIIFPNIIFIMSSFKTREFSFAVGKVKQIIQKRL</sequence>
<comment type="subcellular location">
    <subcellularLocation>
        <location evidence="1">Cell membrane</location>
        <topology evidence="1">Multi-pass membrane protein</topology>
    </subcellularLocation>
</comment>
<organism evidence="7 10">
    <name type="scientific">Enterocloster aldenensis</name>
    <dbReference type="NCBI Taxonomy" id="358742"/>
    <lineage>
        <taxon>Bacteria</taxon>
        <taxon>Bacillati</taxon>
        <taxon>Bacillota</taxon>
        <taxon>Clostridia</taxon>
        <taxon>Lachnospirales</taxon>
        <taxon>Lachnospiraceae</taxon>
        <taxon>Enterocloster</taxon>
    </lineage>
</organism>
<dbReference type="GO" id="GO:0005886">
    <property type="term" value="C:plasma membrane"/>
    <property type="evidence" value="ECO:0007669"/>
    <property type="project" value="UniProtKB-SubCell"/>
</dbReference>
<feature type="transmembrane region" description="Helical" evidence="6">
    <location>
        <begin position="240"/>
        <end position="265"/>
    </location>
</feature>
<comment type="caution">
    <text evidence="7">The sequence shown here is derived from an EMBL/GenBank/DDBJ whole genome shotgun (WGS) entry which is preliminary data.</text>
</comment>
<dbReference type="PANTHER" id="PTHR30250:SF26">
    <property type="entry name" value="PSMA PROTEIN"/>
    <property type="match status" value="1"/>
</dbReference>
<evidence type="ECO:0000256" key="4">
    <source>
        <dbReference type="ARBA" id="ARBA00022989"/>
    </source>
</evidence>
<feature type="transmembrane region" description="Helical" evidence="6">
    <location>
        <begin position="440"/>
        <end position="463"/>
    </location>
</feature>
<feature type="transmembrane region" description="Helical" evidence="6">
    <location>
        <begin position="378"/>
        <end position="398"/>
    </location>
</feature>
<evidence type="ECO:0000256" key="1">
    <source>
        <dbReference type="ARBA" id="ARBA00004651"/>
    </source>
</evidence>
<evidence type="ECO:0000256" key="3">
    <source>
        <dbReference type="ARBA" id="ARBA00022692"/>
    </source>
</evidence>
<gene>
    <name evidence="8" type="ORF">G5B36_29185</name>
    <name evidence="7" type="ORF">L0N08_03580</name>
</gene>
<proteinExistence type="predicted"/>
<feature type="transmembrane region" description="Helical" evidence="6">
    <location>
        <begin position="469"/>
        <end position="489"/>
    </location>
</feature>
<protein>
    <submittedName>
        <fullName evidence="7">Oligosaccharide flippase family protein</fullName>
    </submittedName>
</protein>
<dbReference type="Proteomes" id="UP001299608">
    <property type="component" value="Unassembled WGS sequence"/>
</dbReference>
<dbReference type="PANTHER" id="PTHR30250">
    <property type="entry name" value="PST FAMILY PREDICTED COLANIC ACID TRANSPORTER"/>
    <property type="match status" value="1"/>
</dbReference>
<evidence type="ECO:0000256" key="5">
    <source>
        <dbReference type="ARBA" id="ARBA00023136"/>
    </source>
</evidence>
<keyword evidence="9" id="KW-1185">Reference proteome</keyword>
<feature type="transmembrane region" description="Helical" evidence="6">
    <location>
        <begin position="187"/>
        <end position="206"/>
    </location>
</feature>
<feature type="transmembrane region" description="Helical" evidence="6">
    <location>
        <begin position="404"/>
        <end position="428"/>
    </location>
</feature>
<evidence type="ECO:0000313" key="8">
    <source>
        <dbReference type="EMBL" id="NSJ52710.1"/>
    </source>
</evidence>
<reference evidence="8" key="2">
    <citation type="submission" date="2020-02" db="EMBL/GenBank/DDBJ databases">
        <authorList>
            <person name="Littmann E."/>
            <person name="Sorbara M."/>
        </authorList>
    </citation>
    <scope>NUCLEOTIDE SEQUENCE</scope>
    <source>
        <strain evidence="8">MSK.1.17</strain>
    </source>
</reference>
<feature type="transmembrane region" description="Helical" evidence="6">
    <location>
        <begin position="128"/>
        <end position="147"/>
    </location>
</feature>
<feature type="transmembrane region" description="Helical" evidence="6">
    <location>
        <begin position="271"/>
        <end position="296"/>
    </location>
</feature>
<dbReference type="EMBL" id="JAKNGE010000003">
    <property type="protein sequence ID" value="MCG4744488.1"/>
    <property type="molecule type" value="Genomic_DNA"/>
</dbReference>
<evidence type="ECO:0000256" key="2">
    <source>
        <dbReference type="ARBA" id="ARBA00022475"/>
    </source>
</evidence>
<dbReference type="RefSeq" id="WP_165641005.1">
    <property type="nucleotide sequence ID" value="NZ_JAAITT010000100.1"/>
</dbReference>
<accession>A0AAW5BX88</accession>
<keyword evidence="2" id="KW-1003">Cell membrane</keyword>
<evidence type="ECO:0000313" key="7">
    <source>
        <dbReference type="EMBL" id="MCG4744488.1"/>
    </source>
</evidence>
<keyword evidence="5 6" id="KW-0472">Membrane</keyword>
<feature type="transmembrane region" description="Helical" evidence="6">
    <location>
        <begin position="94"/>
        <end position="116"/>
    </location>
</feature>
<dbReference type="Pfam" id="PF01943">
    <property type="entry name" value="Polysacc_synt"/>
    <property type="match status" value="1"/>
</dbReference>
<keyword evidence="3 6" id="KW-0812">Transmembrane</keyword>
<evidence type="ECO:0000256" key="6">
    <source>
        <dbReference type="SAM" id="Phobius"/>
    </source>
</evidence>
<keyword evidence="4 6" id="KW-1133">Transmembrane helix</keyword>
<evidence type="ECO:0000313" key="10">
    <source>
        <dbReference type="Proteomes" id="UP001299608"/>
    </source>
</evidence>
<reference evidence="7" key="3">
    <citation type="submission" date="2022-01" db="EMBL/GenBank/DDBJ databases">
        <title>Collection of gut derived symbiotic bacterial strains cultured from healthy donors.</title>
        <authorList>
            <person name="Lin H."/>
            <person name="Kohout C."/>
            <person name="Waligurski E."/>
            <person name="Pamer E.G."/>
        </authorList>
    </citation>
    <scope>NUCLEOTIDE SEQUENCE</scope>
    <source>
        <strain evidence="7">DFI.6.55</strain>
    </source>
</reference>
<dbReference type="Proteomes" id="UP000669239">
    <property type="component" value="Unassembled WGS sequence"/>
</dbReference>
<feature type="transmembrane region" description="Helical" evidence="6">
    <location>
        <begin position="159"/>
        <end position="181"/>
    </location>
</feature>
<dbReference type="EMBL" id="JAAITT010000100">
    <property type="protein sequence ID" value="NSJ52710.1"/>
    <property type="molecule type" value="Genomic_DNA"/>
</dbReference>
<name>A0AAW5BX88_9FIRM</name>
<dbReference type="InterPro" id="IPR002797">
    <property type="entry name" value="Polysacc_synth"/>
</dbReference>
<feature type="transmembrane region" description="Helical" evidence="6">
    <location>
        <begin position="21"/>
        <end position="40"/>
    </location>
</feature>
<feature type="transmembrane region" description="Helical" evidence="6">
    <location>
        <begin position="340"/>
        <end position="357"/>
    </location>
</feature>
<reference evidence="8 9" key="1">
    <citation type="journal article" date="2020" name="Cell Host Microbe">
        <title>Functional and Genomic Variation between Human-Derived Isolates of Lachnospiraceae Reveals Inter- and Intra-Species Diversity.</title>
        <authorList>
            <person name="Sorbara M.T."/>
            <person name="Littmann E.R."/>
            <person name="Fontana E."/>
            <person name="Moody T.U."/>
            <person name="Kohout C.E."/>
            <person name="Gjonbalaj M."/>
            <person name="Eaton V."/>
            <person name="Seok R."/>
            <person name="Leiner I.M."/>
            <person name="Pamer E.G."/>
        </authorList>
    </citation>
    <scope>NUCLEOTIDE SEQUENCE [LARGE SCALE GENOMIC DNA]</scope>
    <source>
        <strain evidence="8 9">MSK.1.17</strain>
    </source>
</reference>
<feature type="transmembrane region" description="Helical" evidence="6">
    <location>
        <begin position="52"/>
        <end position="73"/>
    </location>
</feature>
<dbReference type="InterPro" id="IPR050833">
    <property type="entry name" value="Poly_Biosynth_Transport"/>
</dbReference>